<feature type="region of interest" description="Disordered" evidence="1">
    <location>
        <begin position="1"/>
        <end position="129"/>
    </location>
</feature>
<proteinExistence type="predicted"/>
<evidence type="ECO:0008006" key="4">
    <source>
        <dbReference type="Google" id="ProtNLM"/>
    </source>
</evidence>
<sequence>MARSSILGGETPATRPSGNDVDTLGPSDTSDSGSDVQGERRMATEADNPAEWGAVVNGHDSDSDASGTGERASAVGDDGRANADILPDRIVTPGVGAGRDALDEVPGLAGEDGESEDDPIEGTGDDDSI</sequence>
<dbReference type="Proteomes" id="UP000252884">
    <property type="component" value="Unassembled WGS sequence"/>
</dbReference>
<name>A0A368X719_9BURK</name>
<dbReference type="RefSeq" id="WP_114472521.1">
    <property type="nucleotide sequence ID" value="NZ_QPJK01000017.1"/>
</dbReference>
<evidence type="ECO:0000313" key="2">
    <source>
        <dbReference type="EMBL" id="RCW63801.1"/>
    </source>
</evidence>
<evidence type="ECO:0000313" key="3">
    <source>
        <dbReference type="Proteomes" id="UP000252884"/>
    </source>
</evidence>
<feature type="compositionally biased region" description="Polar residues" evidence="1">
    <location>
        <begin position="26"/>
        <end position="35"/>
    </location>
</feature>
<feature type="compositionally biased region" description="Acidic residues" evidence="1">
    <location>
        <begin position="111"/>
        <end position="129"/>
    </location>
</feature>
<organism evidence="2 3">
    <name type="scientific">Pseudorhodoferax soli</name>
    <dbReference type="NCBI Taxonomy" id="545864"/>
    <lineage>
        <taxon>Bacteria</taxon>
        <taxon>Pseudomonadati</taxon>
        <taxon>Pseudomonadota</taxon>
        <taxon>Betaproteobacteria</taxon>
        <taxon>Burkholderiales</taxon>
        <taxon>Comamonadaceae</taxon>
    </lineage>
</organism>
<dbReference type="EMBL" id="QPJK01000017">
    <property type="protein sequence ID" value="RCW63801.1"/>
    <property type="molecule type" value="Genomic_DNA"/>
</dbReference>
<evidence type="ECO:0000256" key="1">
    <source>
        <dbReference type="SAM" id="MobiDB-lite"/>
    </source>
</evidence>
<keyword evidence="3" id="KW-1185">Reference proteome</keyword>
<accession>A0A368X719</accession>
<reference evidence="2 3" key="1">
    <citation type="submission" date="2018-07" db="EMBL/GenBank/DDBJ databases">
        <title>Genomic Encyclopedia of Type Strains, Phase IV (KMG-IV): sequencing the most valuable type-strain genomes for metagenomic binning, comparative biology and taxonomic classification.</title>
        <authorList>
            <person name="Goeker M."/>
        </authorList>
    </citation>
    <scope>NUCLEOTIDE SEQUENCE [LARGE SCALE GENOMIC DNA]</scope>
    <source>
        <strain evidence="2 3">DSM 21634</strain>
    </source>
</reference>
<dbReference type="AlphaFoldDB" id="A0A368X719"/>
<protein>
    <recommendedName>
        <fullName evidence="4">Chemotaxis protein</fullName>
    </recommendedName>
</protein>
<comment type="caution">
    <text evidence="2">The sequence shown here is derived from an EMBL/GenBank/DDBJ whole genome shotgun (WGS) entry which is preliminary data.</text>
</comment>
<dbReference type="OrthoDB" id="8821267at2"/>
<gene>
    <name evidence="2" type="ORF">DES41_11719</name>
</gene>